<dbReference type="Gene3D" id="3.30.40.10">
    <property type="entry name" value="Zinc/RING finger domain, C3HC4 (zinc finger)"/>
    <property type="match status" value="1"/>
</dbReference>
<feature type="compositionally biased region" description="Polar residues" evidence="5">
    <location>
        <begin position="179"/>
        <end position="191"/>
    </location>
</feature>
<feature type="domain" description="PDZ" evidence="7">
    <location>
        <begin position="835"/>
        <end position="921"/>
    </location>
</feature>
<feature type="compositionally biased region" description="Polar residues" evidence="5">
    <location>
        <begin position="237"/>
        <end position="258"/>
    </location>
</feature>
<dbReference type="InterPro" id="IPR001293">
    <property type="entry name" value="Znf_TRAF"/>
</dbReference>
<dbReference type="SUPFAM" id="SSF49599">
    <property type="entry name" value="TRAF domain-like"/>
    <property type="match status" value="1"/>
</dbReference>
<accession>A0A6F9DKF0</accession>
<name>A0A6F9DKF0_9ASCI</name>
<dbReference type="Pfam" id="PF00595">
    <property type="entry name" value="PDZ"/>
    <property type="match status" value="4"/>
</dbReference>
<gene>
    <name evidence="9" type="primary">Mpdz-002</name>
</gene>
<sequence length="925" mass="102947">MERMEQSGYRNRRDSDHIYDRLYNNHYSSSMMDHQPTEPYCSPQPARINSDVVEITGVQGGVGFVAVGRLPKSVSHNQVSYEDMQCNNENNLTYPQAVGNENFKSKHRSKSENRKNKDLAISPIRSTRSASEVQSANKSRDDLVKPTTLTHLSDHASHSRHYSDPSMYSTEGRGVLTRYPNTHDLTMNTDEPNVLLESETTDKVKSRKPRSTDQNNGKTSSKDHTKHRNKRSRRVQEQQAQILPTPDVNQANTASSVEASHLEPDKAQTLIQNSNTASPLCKHCGQRHRVAENHEYDYIEEIDDDLQCDICLQPFVDPYDTKCGHTFCSICLKNYVRLKKMCPIDRKELTVGSGDCWQSSLVLRKLVNKLTVRCPNHDHCDLKLPRTDLEAHLKERCPGGMIRCSKAIYGCSYKGPRVEQVDHIKHCKFQQFEGNPLESIYPDCTKHSVELFRPEGVAELGLAIVGGNDTPLRNIIVQNIIPGSLVTEDGRILTGDIIIEVNGEDLHNVSHVEARAILSRTAHLMRFTVLRENSVTCGEVHESNQVAYQEEKIIVSLLKPPSEQLGIKITTCEDGRPGVYILELVEGRVAHANGKLQAGDRILEISQTDLRNGTPESAARIIQSSGERVNIIASRQVVRQSDIIVNPWATDKTLPRSQSNQQVVATPEQTKPVLSLPIPELQPLCASYREKVISVTKAPQESLGIVVAGGTSGLRGDLPVFVQDVQPQGVLGRDKKLSRGDLLMQVNGIQLTGLSHSQAISVLKDAAQHCKEVELVAIELNYNGKAEDFALWEELSGVHHQHGRRNSGGVNCWASWTPSWRMWLAVPPQCRLERDVVLRRQQQGLGFSIVGGRINSQADRTPVFVKYVVPNGAAAHQGNVKCGDQIVAINGREAANLTHTAVVQMLKTTPGNLHLTIMSWPGSLH</sequence>
<organism evidence="9">
    <name type="scientific">Phallusia mammillata</name>
    <dbReference type="NCBI Taxonomy" id="59560"/>
    <lineage>
        <taxon>Eukaryota</taxon>
        <taxon>Metazoa</taxon>
        <taxon>Chordata</taxon>
        <taxon>Tunicata</taxon>
        <taxon>Ascidiacea</taxon>
        <taxon>Phlebobranchia</taxon>
        <taxon>Ascidiidae</taxon>
        <taxon>Phallusia</taxon>
    </lineage>
</organism>
<feature type="region of interest" description="Disordered" evidence="5">
    <location>
        <begin position="90"/>
        <end position="260"/>
    </location>
</feature>
<proteinExistence type="evidence at transcript level"/>
<keyword evidence="2 4" id="KW-0863">Zinc-finger</keyword>
<dbReference type="SUPFAM" id="SSF50156">
    <property type="entry name" value="PDZ domain-like"/>
    <property type="match status" value="4"/>
</dbReference>
<feature type="domain" description="PDZ" evidence="7">
    <location>
        <begin position="692"/>
        <end position="766"/>
    </location>
</feature>
<dbReference type="InterPro" id="IPR036034">
    <property type="entry name" value="PDZ_sf"/>
</dbReference>
<feature type="zinc finger region" description="TRAF-type" evidence="4">
    <location>
        <begin position="369"/>
        <end position="417"/>
    </location>
</feature>
<evidence type="ECO:0000259" key="8">
    <source>
        <dbReference type="PROSITE" id="PS50145"/>
    </source>
</evidence>
<evidence type="ECO:0000256" key="1">
    <source>
        <dbReference type="ARBA" id="ARBA00022723"/>
    </source>
</evidence>
<evidence type="ECO:0000259" key="7">
    <source>
        <dbReference type="PROSITE" id="PS50106"/>
    </source>
</evidence>
<dbReference type="Pfam" id="PF13923">
    <property type="entry name" value="zf-C3HC4_2"/>
    <property type="match status" value="1"/>
</dbReference>
<feature type="domain" description="PDZ" evidence="7">
    <location>
        <begin position="554"/>
        <end position="637"/>
    </location>
</feature>
<evidence type="ECO:0000256" key="2">
    <source>
        <dbReference type="ARBA" id="ARBA00022771"/>
    </source>
</evidence>
<dbReference type="InterPro" id="IPR001478">
    <property type="entry name" value="PDZ"/>
</dbReference>
<dbReference type="AlphaFoldDB" id="A0A6F9DKF0"/>
<dbReference type="SUPFAM" id="SSF57850">
    <property type="entry name" value="RING/U-box"/>
    <property type="match status" value="1"/>
</dbReference>
<dbReference type="InterPro" id="IPR017907">
    <property type="entry name" value="Znf_RING_CS"/>
</dbReference>
<dbReference type="PROSITE" id="PS00518">
    <property type="entry name" value="ZF_RING_1"/>
    <property type="match status" value="1"/>
</dbReference>
<dbReference type="InterPro" id="IPR051342">
    <property type="entry name" value="PDZ_scaffold"/>
</dbReference>
<evidence type="ECO:0000313" key="9">
    <source>
        <dbReference type="EMBL" id="CAB3263927.1"/>
    </source>
</evidence>
<feature type="domain" description="TRAF-type" evidence="8">
    <location>
        <begin position="369"/>
        <end position="417"/>
    </location>
</feature>
<dbReference type="CDD" id="cd16637">
    <property type="entry name" value="mRING-HC-C3HC3D_LNX1-like"/>
    <property type="match status" value="1"/>
</dbReference>
<dbReference type="InterPro" id="IPR013083">
    <property type="entry name" value="Znf_RING/FYVE/PHD"/>
</dbReference>
<dbReference type="EMBL" id="LR788065">
    <property type="protein sequence ID" value="CAB3263927.1"/>
    <property type="molecule type" value="mRNA"/>
</dbReference>
<keyword evidence="1 4" id="KW-0479">Metal-binding</keyword>
<dbReference type="Pfam" id="PF02176">
    <property type="entry name" value="zf-TRAF"/>
    <property type="match status" value="1"/>
</dbReference>
<evidence type="ECO:0000256" key="4">
    <source>
        <dbReference type="PROSITE-ProRule" id="PRU00207"/>
    </source>
</evidence>
<reference evidence="9" key="1">
    <citation type="submission" date="2020-04" db="EMBL/GenBank/DDBJ databases">
        <authorList>
            <person name="Neveu A P."/>
        </authorList>
    </citation>
    <scope>NUCLEOTIDE SEQUENCE</scope>
    <source>
        <tissue evidence="9">Whole embryo</tissue>
    </source>
</reference>
<feature type="domain" description="RING-type" evidence="6">
    <location>
        <begin position="308"/>
        <end position="346"/>
    </location>
</feature>
<feature type="compositionally biased region" description="Basic and acidic residues" evidence="5">
    <location>
        <begin position="152"/>
        <end position="163"/>
    </location>
</feature>
<evidence type="ECO:0000256" key="3">
    <source>
        <dbReference type="ARBA" id="ARBA00022833"/>
    </source>
</evidence>
<dbReference type="SMART" id="SM00228">
    <property type="entry name" value="PDZ"/>
    <property type="match status" value="4"/>
</dbReference>
<protein>
    <submittedName>
        <fullName evidence="9">Multiple PDZ domain protein</fullName>
    </submittedName>
</protein>
<dbReference type="InterPro" id="IPR001841">
    <property type="entry name" value="Znf_RING"/>
</dbReference>
<dbReference type="PANTHER" id="PTHR19964">
    <property type="entry name" value="MULTIPLE PDZ DOMAIN PROTEIN"/>
    <property type="match status" value="1"/>
</dbReference>
<dbReference type="PROSITE" id="PS50089">
    <property type="entry name" value="ZF_RING_2"/>
    <property type="match status" value="1"/>
</dbReference>
<dbReference type="Gene3D" id="2.30.42.10">
    <property type="match status" value="4"/>
</dbReference>
<dbReference type="PANTHER" id="PTHR19964:SF84">
    <property type="entry name" value="LIGAND OF NUMB PROTEIN X 2-LIKE ISOFORM X1"/>
    <property type="match status" value="1"/>
</dbReference>
<feature type="compositionally biased region" description="Polar residues" evidence="5">
    <location>
        <begin position="124"/>
        <end position="137"/>
    </location>
</feature>
<evidence type="ECO:0000256" key="5">
    <source>
        <dbReference type="SAM" id="MobiDB-lite"/>
    </source>
</evidence>
<dbReference type="PROSITE" id="PS50145">
    <property type="entry name" value="ZF_TRAF"/>
    <property type="match status" value="1"/>
</dbReference>
<evidence type="ECO:0000259" key="6">
    <source>
        <dbReference type="PROSITE" id="PS50089"/>
    </source>
</evidence>
<feature type="compositionally biased region" description="Basic residues" evidence="5">
    <location>
        <begin position="224"/>
        <end position="233"/>
    </location>
</feature>
<dbReference type="GO" id="GO:0008270">
    <property type="term" value="F:zinc ion binding"/>
    <property type="evidence" value="ECO:0007669"/>
    <property type="project" value="UniProtKB-KW"/>
</dbReference>
<keyword evidence="3 4" id="KW-0862">Zinc</keyword>
<dbReference type="PROSITE" id="PS50106">
    <property type="entry name" value="PDZ"/>
    <property type="match status" value="4"/>
</dbReference>
<feature type="domain" description="PDZ" evidence="7">
    <location>
        <begin position="448"/>
        <end position="533"/>
    </location>
</feature>
<dbReference type="SMART" id="SM00184">
    <property type="entry name" value="RING"/>
    <property type="match status" value="1"/>
</dbReference>